<evidence type="ECO:0000313" key="1">
    <source>
        <dbReference type="EMBL" id="KAJ1913013.1"/>
    </source>
</evidence>
<comment type="caution">
    <text evidence="1">The sequence shown here is derived from an EMBL/GenBank/DDBJ whole genome shotgun (WGS) entry which is preliminary data.</text>
</comment>
<reference evidence="1" key="1">
    <citation type="submission" date="2022-07" db="EMBL/GenBank/DDBJ databases">
        <title>Phylogenomic reconstructions and comparative analyses of Kickxellomycotina fungi.</title>
        <authorList>
            <person name="Reynolds N.K."/>
            <person name="Stajich J.E."/>
            <person name="Barry K."/>
            <person name="Grigoriev I.V."/>
            <person name="Crous P."/>
            <person name="Smith M.E."/>
        </authorList>
    </citation>
    <scope>NUCLEOTIDE SEQUENCE</scope>
    <source>
        <strain evidence="1">NBRC 100468</strain>
    </source>
</reference>
<organism evidence="1 2">
    <name type="scientific">Mycoemilia scoparia</name>
    <dbReference type="NCBI Taxonomy" id="417184"/>
    <lineage>
        <taxon>Eukaryota</taxon>
        <taxon>Fungi</taxon>
        <taxon>Fungi incertae sedis</taxon>
        <taxon>Zoopagomycota</taxon>
        <taxon>Kickxellomycotina</taxon>
        <taxon>Kickxellomycetes</taxon>
        <taxon>Kickxellales</taxon>
        <taxon>Kickxellaceae</taxon>
        <taxon>Mycoemilia</taxon>
    </lineage>
</organism>
<sequence length="292" mass="32686">MALCRPLLPQLLPQRSQRSSPLVGLSTTVATQNFVNYQAKQVTVQALLKPKELPNSVDEAKLDSSVMLSEKDSKPHHSESYNSLSPKRCKYCNVSVSFTEVGRARNALAEARQKLGKILGHDCVDETYDILESRVRLGLVDQVSVEVYANALAAETANTDSESDMSGETLVNGNESYKFRASGCSNCCYDIELLDDMYDMCWPLDPAEKAAVAEEARKSMPQVQIPPRYRGASLQPLATEQLMMKEGKIICPLKNRLARANTRRIAFEVALRERKEILEFRPQKSRLSQQIE</sequence>
<evidence type="ECO:0000313" key="2">
    <source>
        <dbReference type="Proteomes" id="UP001150538"/>
    </source>
</evidence>
<dbReference type="Proteomes" id="UP001150538">
    <property type="component" value="Unassembled WGS sequence"/>
</dbReference>
<dbReference type="AlphaFoldDB" id="A0A9W8DQ72"/>
<proteinExistence type="predicted"/>
<name>A0A9W8DQ72_9FUNG</name>
<dbReference type="EMBL" id="JANBPU010000293">
    <property type="protein sequence ID" value="KAJ1913013.1"/>
    <property type="molecule type" value="Genomic_DNA"/>
</dbReference>
<accession>A0A9W8DQ72</accession>
<dbReference type="OrthoDB" id="5596871at2759"/>
<keyword evidence="2" id="KW-1185">Reference proteome</keyword>
<gene>
    <name evidence="1" type="ORF">H4219_005384</name>
</gene>
<protein>
    <submittedName>
        <fullName evidence="1">Uncharacterized protein</fullName>
    </submittedName>
</protein>